<evidence type="ECO:0000256" key="6">
    <source>
        <dbReference type="HAMAP-Rule" id="MF_03119"/>
    </source>
</evidence>
<protein>
    <recommendedName>
        <fullName evidence="6">Methylthioribose-1-phosphate isomerase</fullName>
        <shortName evidence="6">M1Pi</shortName>
        <shortName evidence="6">MTR-1-P isomerase</shortName>
        <ecNumber evidence="6">5.3.1.23</ecNumber>
    </recommendedName>
    <alternativeName>
        <fullName evidence="6">S-methyl-5-thioribose-1-phosphate isomerase</fullName>
    </alternativeName>
    <alternativeName>
        <fullName evidence="6">Translation initiation factor eIF-2B subunit alpha/beta/delta-like protein</fullName>
    </alternativeName>
</protein>
<comment type="subcellular location">
    <subcellularLocation>
        <location evidence="6">Cytoplasm</location>
    </subcellularLocation>
    <subcellularLocation>
        <location evidence="6">Nucleus</location>
    </subcellularLocation>
</comment>
<dbReference type="GO" id="GO:0046523">
    <property type="term" value="F:S-methyl-5-thioribose-1-phosphate isomerase activity"/>
    <property type="evidence" value="ECO:0007669"/>
    <property type="project" value="UniProtKB-UniRule"/>
</dbReference>
<organism evidence="7 8">
    <name type="scientific">Psylliodes chrysocephalus</name>
    <dbReference type="NCBI Taxonomy" id="3402493"/>
    <lineage>
        <taxon>Eukaryota</taxon>
        <taxon>Metazoa</taxon>
        <taxon>Ecdysozoa</taxon>
        <taxon>Arthropoda</taxon>
        <taxon>Hexapoda</taxon>
        <taxon>Insecta</taxon>
        <taxon>Pterygota</taxon>
        <taxon>Neoptera</taxon>
        <taxon>Endopterygota</taxon>
        <taxon>Coleoptera</taxon>
        <taxon>Polyphaga</taxon>
        <taxon>Cucujiformia</taxon>
        <taxon>Chrysomeloidea</taxon>
        <taxon>Chrysomelidae</taxon>
        <taxon>Galerucinae</taxon>
        <taxon>Alticini</taxon>
        <taxon>Psylliodes</taxon>
    </lineage>
</organism>
<dbReference type="InterPro" id="IPR042529">
    <property type="entry name" value="IF_2B-like_C"/>
</dbReference>
<reference evidence="7" key="1">
    <citation type="submission" date="2022-01" db="EMBL/GenBank/DDBJ databases">
        <authorList>
            <person name="King R."/>
        </authorList>
    </citation>
    <scope>NUCLEOTIDE SEQUENCE</scope>
</reference>
<sequence>MTLRAIKYDNNNLEILDQLLLPAQSKYIQVKGVEDGWKVINKMQVRGAPAIAIVGCLSLAVDLRTEKYDSKKQMRQEIEGKLNYLVSSRPTAVNMKIAAEELINLANQLSNDEKVDLQTMKSNFLKTIEDMLAKDIADNTAIGDYGAKNILLRISGDSPVRILTHCNTGSLATAGYGTALGVIRTLHSMKRLEHVYCTETRPYNQGARLTAYELVHDKIPATLIVDSMVAAVMKHRNINAVVVGADRVAANGDTANKIGTYQIAVLANYHGVPFYIAAPFTSIDMSIQSGDHIVIEERPDREMTHVGEHRIAAKGISCWNPAFDVTPASLIAGIITEKGVFRPEQLKEQFALLNH</sequence>
<dbReference type="InterPro" id="IPR011559">
    <property type="entry name" value="Initiation_fac_2B_a/b/d"/>
</dbReference>
<comment type="catalytic activity">
    <reaction evidence="6">
        <text>5-(methylsulfanyl)-alpha-D-ribose 1-phosphate = 5-(methylsulfanyl)-D-ribulose 1-phosphate</text>
        <dbReference type="Rhea" id="RHEA:19989"/>
        <dbReference type="ChEBI" id="CHEBI:58533"/>
        <dbReference type="ChEBI" id="CHEBI:58548"/>
        <dbReference type="EC" id="5.3.1.23"/>
    </reaction>
</comment>
<keyword evidence="5 6" id="KW-0539">Nucleus</keyword>
<dbReference type="NCBIfam" id="TIGR00524">
    <property type="entry name" value="eIF-2B_rel"/>
    <property type="match status" value="1"/>
</dbReference>
<keyword evidence="1 6" id="KW-0963">Cytoplasm</keyword>
<dbReference type="Proteomes" id="UP001153636">
    <property type="component" value="Chromosome 5"/>
</dbReference>
<dbReference type="GO" id="GO:0005634">
    <property type="term" value="C:nucleus"/>
    <property type="evidence" value="ECO:0007669"/>
    <property type="project" value="UniProtKB-SubCell"/>
</dbReference>
<dbReference type="PANTHER" id="PTHR43475:SF1">
    <property type="entry name" value="METHYLTHIORIBOSE-1-PHOSPHATE ISOMERASE"/>
    <property type="match status" value="1"/>
</dbReference>
<dbReference type="GO" id="GO:0005737">
    <property type="term" value="C:cytoplasm"/>
    <property type="evidence" value="ECO:0007669"/>
    <property type="project" value="UniProtKB-SubCell"/>
</dbReference>
<comment type="similarity">
    <text evidence="6">Belongs to the eIF-2B alpha/beta/delta subunits family. MtnA subfamily.</text>
</comment>
<dbReference type="GO" id="GO:0019509">
    <property type="term" value="P:L-methionine salvage from methylthioadenosine"/>
    <property type="evidence" value="ECO:0007669"/>
    <property type="project" value="UniProtKB-UniRule"/>
</dbReference>
<dbReference type="SUPFAM" id="SSF100950">
    <property type="entry name" value="NagB/RpiA/CoA transferase-like"/>
    <property type="match status" value="1"/>
</dbReference>
<feature type="active site" description="Proton donor" evidence="6">
    <location>
        <position position="246"/>
    </location>
</feature>
<dbReference type="InterPro" id="IPR027363">
    <property type="entry name" value="M1Pi_N"/>
</dbReference>
<dbReference type="EC" id="5.3.1.23" evidence="6"/>
<dbReference type="EMBL" id="OV651817">
    <property type="protein sequence ID" value="CAH1111105.1"/>
    <property type="molecule type" value="Genomic_DNA"/>
</dbReference>
<dbReference type="InterPro" id="IPR005251">
    <property type="entry name" value="IF-M1Pi"/>
</dbReference>
<gene>
    <name evidence="7" type="ORF">PSYICH_LOCUS11207</name>
</gene>
<dbReference type="PANTHER" id="PTHR43475">
    <property type="entry name" value="METHYLTHIORIBOSE-1-PHOSPHATE ISOMERASE"/>
    <property type="match status" value="1"/>
</dbReference>
<evidence type="ECO:0000256" key="2">
    <source>
        <dbReference type="ARBA" id="ARBA00022605"/>
    </source>
</evidence>
<comment type="pathway">
    <text evidence="6">Amino-acid biosynthesis; L-methionine biosynthesis via salvage pathway; L-methionine from S-methyl-5-thio-alpha-D-ribose 1-phosphate: step 1/6.</text>
</comment>
<dbReference type="InterPro" id="IPR037171">
    <property type="entry name" value="NagB/RpiA_transferase-like"/>
</dbReference>
<dbReference type="OrthoDB" id="2461at2759"/>
<dbReference type="InterPro" id="IPR000649">
    <property type="entry name" value="IF-2B-related"/>
</dbReference>
<keyword evidence="4 6" id="KW-0413">Isomerase</keyword>
<evidence type="ECO:0000313" key="7">
    <source>
        <dbReference type="EMBL" id="CAH1111105.1"/>
    </source>
</evidence>
<dbReference type="FunFam" id="1.20.120.420:FF:000010">
    <property type="entry name" value="Methylthioribose-1-phosphate isomerase"/>
    <property type="match status" value="1"/>
</dbReference>
<evidence type="ECO:0000256" key="4">
    <source>
        <dbReference type="ARBA" id="ARBA00023235"/>
    </source>
</evidence>
<keyword evidence="3 6" id="KW-0486">Methionine biosynthesis</keyword>
<evidence type="ECO:0000313" key="8">
    <source>
        <dbReference type="Proteomes" id="UP001153636"/>
    </source>
</evidence>
<feature type="site" description="Transition state stabilizer" evidence="6">
    <location>
        <position position="166"/>
    </location>
</feature>
<comment type="function">
    <text evidence="6">Catalyzes the interconversion of methylthioribose-1-phosphate (MTR-1-P) into methylthioribulose-1-phosphate (MTRu-1-P).</text>
</comment>
<dbReference type="FunFam" id="3.40.50.10470:FF:000003">
    <property type="entry name" value="Methylthioribose-1-phosphate isomerase"/>
    <property type="match status" value="1"/>
</dbReference>
<dbReference type="Gene3D" id="1.20.120.420">
    <property type="entry name" value="translation initiation factor eif-2b, domain 1"/>
    <property type="match status" value="1"/>
</dbReference>
<name>A0A9P0D2R9_9CUCU</name>
<keyword evidence="8" id="KW-1185">Reference proteome</keyword>
<dbReference type="Gene3D" id="3.40.50.10470">
    <property type="entry name" value="Translation initiation factor eif-2b, domain 2"/>
    <property type="match status" value="1"/>
</dbReference>
<accession>A0A9P0D2R9</accession>
<dbReference type="Pfam" id="PF01008">
    <property type="entry name" value="IF-2B"/>
    <property type="match status" value="1"/>
</dbReference>
<dbReference type="HAMAP" id="MF_01678">
    <property type="entry name" value="Salvage_MtnA"/>
    <property type="match status" value="1"/>
</dbReference>
<dbReference type="NCBIfam" id="TIGR00512">
    <property type="entry name" value="salvage_mtnA"/>
    <property type="match status" value="1"/>
</dbReference>
<proteinExistence type="inferred from homology"/>
<keyword evidence="2 6" id="KW-0028">Amino-acid biosynthesis</keyword>
<evidence type="ECO:0000256" key="3">
    <source>
        <dbReference type="ARBA" id="ARBA00023167"/>
    </source>
</evidence>
<dbReference type="NCBIfam" id="NF004326">
    <property type="entry name" value="PRK05720.1"/>
    <property type="match status" value="1"/>
</dbReference>
<evidence type="ECO:0000256" key="1">
    <source>
        <dbReference type="ARBA" id="ARBA00022490"/>
    </source>
</evidence>
<evidence type="ECO:0000256" key="5">
    <source>
        <dbReference type="ARBA" id="ARBA00023242"/>
    </source>
</evidence>
<dbReference type="AlphaFoldDB" id="A0A9P0D2R9"/>